<organism evidence="2 3">
    <name type="scientific">Trifolium medium</name>
    <dbReference type="NCBI Taxonomy" id="97028"/>
    <lineage>
        <taxon>Eukaryota</taxon>
        <taxon>Viridiplantae</taxon>
        <taxon>Streptophyta</taxon>
        <taxon>Embryophyta</taxon>
        <taxon>Tracheophyta</taxon>
        <taxon>Spermatophyta</taxon>
        <taxon>Magnoliopsida</taxon>
        <taxon>eudicotyledons</taxon>
        <taxon>Gunneridae</taxon>
        <taxon>Pentapetalae</taxon>
        <taxon>rosids</taxon>
        <taxon>fabids</taxon>
        <taxon>Fabales</taxon>
        <taxon>Fabaceae</taxon>
        <taxon>Papilionoideae</taxon>
        <taxon>50 kb inversion clade</taxon>
        <taxon>NPAAA clade</taxon>
        <taxon>Hologalegina</taxon>
        <taxon>IRL clade</taxon>
        <taxon>Trifolieae</taxon>
        <taxon>Trifolium</taxon>
    </lineage>
</organism>
<dbReference type="EMBL" id="LXQA011208804">
    <property type="protein sequence ID" value="MCI89049.1"/>
    <property type="molecule type" value="Genomic_DNA"/>
</dbReference>
<evidence type="ECO:0000256" key="1">
    <source>
        <dbReference type="SAM" id="MobiDB-lite"/>
    </source>
</evidence>
<accession>A0A392VNS4</accession>
<keyword evidence="3" id="KW-1185">Reference proteome</keyword>
<reference evidence="2 3" key="1">
    <citation type="journal article" date="2018" name="Front. Plant Sci.">
        <title>Red Clover (Trifolium pratense) and Zigzag Clover (T. medium) - A Picture of Genomic Similarities and Differences.</title>
        <authorList>
            <person name="Dluhosova J."/>
            <person name="Istvanek J."/>
            <person name="Nedelnik J."/>
            <person name="Repkova J."/>
        </authorList>
    </citation>
    <scope>NUCLEOTIDE SEQUENCE [LARGE SCALE GENOMIC DNA]</scope>
    <source>
        <strain evidence="3">cv. 10/8</strain>
        <tissue evidence="2">Leaf</tissue>
    </source>
</reference>
<name>A0A392VNS4_9FABA</name>
<feature type="region of interest" description="Disordered" evidence="1">
    <location>
        <begin position="1"/>
        <end position="70"/>
    </location>
</feature>
<dbReference type="AlphaFoldDB" id="A0A392VNS4"/>
<feature type="compositionally biased region" description="Basic and acidic residues" evidence="1">
    <location>
        <begin position="22"/>
        <end position="46"/>
    </location>
</feature>
<evidence type="ECO:0000313" key="3">
    <source>
        <dbReference type="Proteomes" id="UP000265520"/>
    </source>
</evidence>
<comment type="caution">
    <text evidence="2">The sequence shown here is derived from an EMBL/GenBank/DDBJ whole genome shotgun (WGS) entry which is preliminary data.</text>
</comment>
<evidence type="ECO:0000313" key="2">
    <source>
        <dbReference type="EMBL" id="MCI89049.1"/>
    </source>
</evidence>
<protein>
    <submittedName>
        <fullName evidence="2">Uncharacterized protein</fullName>
    </submittedName>
</protein>
<feature type="non-terminal residue" evidence="2">
    <location>
        <position position="70"/>
    </location>
</feature>
<feature type="non-terminal residue" evidence="2">
    <location>
        <position position="1"/>
    </location>
</feature>
<dbReference type="Proteomes" id="UP000265520">
    <property type="component" value="Unassembled WGS sequence"/>
</dbReference>
<proteinExistence type="predicted"/>
<sequence>ARKTKEPQAQADDDETAHPAPKHHEGDPAQADAMEKGLSGDDRDNMMLEMEEERVREGDDGGPAKVRRPT</sequence>